<feature type="transmembrane region" description="Helical" evidence="1">
    <location>
        <begin position="188"/>
        <end position="207"/>
    </location>
</feature>
<keyword evidence="3" id="KW-1185">Reference proteome</keyword>
<evidence type="ECO:0000256" key="1">
    <source>
        <dbReference type="SAM" id="Phobius"/>
    </source>
</evidence>
<feature type="transmembrane region" description="Helical" evidence="1">
    <location>
        <begin position="130"/>
        <end position="151"/>
    </location>
</feature>
<evidence type="ECO:0000313" key="2">
    <source>
        <dbReference type="EMBL" id="RSL18742.1"/>
    </source>
</evidence>
<keyword evidence="1" id="KW-0812">Transmembrane</keyword>
<keyword evidence="1" id="KW-1133">Transmembrane helix</keyword>
<dbReference type="OrthoDB" id="117897at2"/>
<evidence type="ECO:0008006" key="4">
    <source>
        <dbReference type="Google" id="ProtNLM"/>
    </source>
</evidence>
<dbReference type="Proteomes" id="UP000269669">
    <property type="component" value="Unassembled WGS sequence"/>
</dbReference>
<dbReference type="EMBL" id="RSDW01000001">
    <property type="protein sequence ID" value="RSL18742.1"/>
    <property type="molecule type" value="Genomic_DNA"/>
</dbReference>
<name>A0A428MPD9_9BACT</name>
<gene>
    <name evidence="2" type="ORF">EDE15_4344</name>
</gene>
<organism evidence="2 3">
    <name type="scientific">Edaphobacter aggregans</name>
    <dbReference type="NCBI Taxonomy" id="570835"/>
    <lineage>
        <taxon>Bacteria</taxon>
        <taxon>Pseudomonadati</taxon>
        <taxon>Acidobacteriota</taxon>
        <taxon>Terriglobia</taxon>
        <taxon>Terriglobales</taxon>
        <taxon>Acidobacteriaceae</taxon>
        <taxon>Edaphobacter</taxon>
    </lineage>
</organism>
<keyword evidence="1" id="KW-0472">Membrane</keyword>
<comment type="caution">
    <text evidence="2">The sequence shown here is derived from an EMBL/GenBank/DDBJ whole genome shotgun (WGS) entry which is preliminary data.</text>
</comment>
<protein>
    <recommendedName>
        <fullName evidence="4">ABC-type transport system involved in multi-copper enzyme maturation permease subunit</fullName>
    </recommendedName>
</protein>
<feature type="transmembrane region" description="Helical" evidence="1">
    <location>
        <begin position="48"/>
        <end position="70"/>
    </location>
</feature>
<sequence length="482" mass="53234">MMQAFHIFRKDLRHLWPEFGVYVLLLLAYAVAAPEVRPGSGSPDSLVLISVRLLTYLIAIAFFVLIVRVIHEERLVGVEQFWITRPYRWSSLLIAKVIFIFTCVVLPFVVMQGWLLSQAGLGMLDSPSGMMRSLLMICLIVWLPFTLIAAITSTLSEAFMVLIGVLVVWVSLLLSLFRGEGLTMSPPFAFEVLAVFFAGLLSGVLIYQYAKRRTSRSRIALAVIAALFVLLLYGFANAHFGSPVRALIRSRYPVSSESSLRLVYLPGPVAYEDRNEDTHVPRGFVGITLPVRLEGLPADYKLHNTNVSFTVDAQGFRYVSPWRSATVGDGSLSFVVPQKVFDRVAIGDAHLHLEFLAEKLRPGASQVVSASDSFRVPGNGRCVLNHGVPVCQYAYWLPVPTRVKASDDHGTCGASNSTGSAYTTLRLIPAGTNVDPVIQQVLHLESTVCSGSQLTFSEYYPAGNFRLELDLPSVNLGQYKTR</sequence>
<feature type="transmembrane region" description="Helical" evidence="1">
    <location>
        <begin position="91"/>
        <end position="110"/>
    </location>
</feature>
<dbReference type="AlphaFoldDB" id="A0A428MPD9"/>
<proteinExistence type="predicted"/>
<accession>A0A428MPD9</accession>
<feature type="transmembrane region" description="Helical" evidence="1">
    <location>
        <begin position="158"/>
        <end position="176"/>
    </location>
</feature>
<reference evidence="2 3" key="1">
    <citation type="submission" date="2018-12" db="EMBL/GenBank/DDBJ databases">
        <title>Sequencing of bacterial isolates from soil warming experiment in Harvard Forest, Massachusetts, USA.</title>
        <authorList>
            <person name="Deangelis K."/>
        </authorList>
    </citation>
    <scope>NUCLEOTIDE SEQUENCE [LARGE SCALE GENOMIC DNA]</scope>
    <source>
        <strain evidence="2 3">EB153</strain>
    </source>
</reference>
<evidence type="ECO:0000313" key="3">
    <source>
        <dbReference type="Proteomes" id="UP000269669"/>
    </source>
</evidence>
<dbReference type="RefSeq" id="WP_125487058.1">
    <property type="nucleotide sequence ID" value="NZ_RSDW01000001.1"/>
</dbReference>
<feature type="transmembrane region" description="Helical" evidence="1">
    <location>
        <begin position="219"/>
        <end position="236"/>
    </location>
</feature>